<organism evidence="11 12">
    <name type="scientific">Cohnella zeiphila</name>
    <dbReference type="NCBI Taxonomy" id="2761120"/>
    <lineage>
        <taxon>Bacteria</taxon>
        <taxon>Bacillati</taxon>
        <taxon>Bacillota</taxon>
        <taxon>Bacilli</taxon>
        <taxon>Bacillales</taxon>
        <taxon>Paenibacillaceae</taxon>
        <taxon>Cohnella</taxon>
    </lineage>
</organism>
<dbReference type="GO" id="GO:0005829">
    <property type="term" value="C:cytosol"/>
    <property type="evidence" value="ECO:0007669"/>
    <property type="project" value="TreeGrafter"/>
</dbReference>
<evidence type="ECO:0000256" key="6">
    <source>
        <dbReference type="ARBA" id="ARBA00023163"/>
    </source>
</evidence>
<dbReference type="SUPFAM" id="SSF52172">
    <property type="entry name" value="CheY-like"/>
    <property type="match status" value="1"/>
</dbReference>
<proteinExistence type="predicted"/>
<evidence type="ECO:0000259" key="10">
    <source>
        <dbReference type="PROSITE" id="PS51755"/>
    </source>
</evidence>
<dbReference type="SMART" id="SM00862">
    <property type="entry name" value="Trans_reg_C"/>
    <property type="match status" value="1"/>
</dbReference>
<evidence type="ECO:0000256" key="3">
    <source>
        <dbReference type="ARBA" id="ARBA00023012"/>
    </source>
</evidence>
<dbReference type="InterPro" id="IPR036388">
    <property type="entry name" value="WH-like_DNA-bd_sf"/>
</dbReference>
<sequence>MISPPNGYSRNEAILLVDDEEGLLVMLENLLRQEGFARITKAGSAAEALQAARTASFDMIVLDVMLPDRDGFSLCAELRQTVRAPILFLTARSSDLDKLRGLHLGGDDYVTKPFNPMEVVARIQAHLRRSSVYAAADIRGPEPEEVYSYEVFTVNRTTGQLIVNGTEIPCPAKELELLLYFCKHPNRVFTAQQLYEQVWGSMIEGDEKTVVIHISRLRKKLEADPSDPKVIVTLRGIGYKFVPPRGG</sequence>
<protein>
    <submittedName>
        <fullName evidence="11">Response regulator transcription factor</fullName>
    </submittedName>
</protein>
<dbReference type="PROSITE" id="PS50110">
    <property type="entry name" value="RESPONSE_REGULATORY"/>
    <property type="match status" value="1"/>
</dbReference>
<gene>
    <name evidence="11" type="ORF">H7C18_23800</name>
</gene>
<dbReference type="Proteomes" id="UP000564644">
    <property type="component" value="Unassembled WGS sequence"/>
</dbReference>
<comment type="subcellular location">
    <subcellularLocation>
        <location evidence="1">Cytoplasm</location>
    </subcellularLocation>
</comment>
<feature type="DNA-binding region" description="OmpR/PhoB-type" evidence="8">
    <location>
        <begin position="144"/>
        <end position="243"/>
    </location>
</feature>
<dbReference type="InterPro" id="IPR039420">
    <property type="entry name" value="WalR-like"/>
</dbReference>
<evidence type="ECO:0000313" key="11">
    <source>
        <dbReference type="EMBL" id="MBB6733953.1"/>
    </source>
</evidence>
<dbReference type="InterPro" id="IPR001789">
    <property type="entry name" value="Sig_transdc_resp-reg_receiver"/>
</dbReference>
<evidence type="ECO:0000256" key="8">
    <source>
        <dbReference type="PROSITE-ProRule" id="PRU01091"/>
    </source>
</evidence>
<keyword evidence="12" id="KW-1185">Reference proteome</keyword>
<feature type="domain" description="Response regulatory" evidence="9">
    <location>
        <begin position="13"/>
        <end position="127"/>
    </location>
</feature>
<dbReference type="SUPFAM" id="SSF46894">
    <property type="entry name" value="C-terminal effector domain of the bipartite response regulators"/>
    <property type="match status" value="1"/>
</dbReference>
<dbReference type="InterPro" id="IPR001867">
    <property type="entry name" value="OmpR/PhoB-type_DNA-bd"/>
</dbReference>
<dbReference type="Pfam" id="PF00072">
    <property type="entry name" value="Response_reg"/>
    <property type="match status" value="1"/>
</dbReference>
<dbReference type="CDD" id="cd00383">
    <property type="entry name" value="trans_reg_C"/>
    <property type="match status" value="1"/>
</dbReference>
<feature type="domain" description="OmpR/PhoB-type" evidence="10">
    <location>
        <begin position="144"/>
        <end position="243"/>
    </location>
</feature>
<keyword evidence="6" id="KW-0804">Transcription</keyword>
<dbReference type="GO" id="GO:0006355">
    <property type="term" value="P:regulation of DNA-templated transcription"/>
    <property type="evidence" value="ECO:0007669"/>
    <property type="project" value="InterPro"/>
</dbReference>
<dbReference type="Gene3D" id="6.10.250.690">
    <property type="match status" value="1"/>
</dbReference>
<dbReference type="Pfam" id="PF00486">
    <property type="entry name" value="Trans_reg_C"/>
    <property type="match status" value="1"/>
</dbReference>
<dbReference type="Gene3D" id="1.10.10.10">
    <property type="entry name" value="Winged helix-like DNA-binding domain superfamily/Winged helix DNA-binding domain"/>
    <property type="match status" value="1"/>
</dbReference>
<dbReference type="SMART" id="SM00448">
    <property type="entry name" value="REC"/>
    <property type="match status" value="1"/>
</dbReference>
<dbReference type="RefSeq" id="WP_185131602.1">
    <property type="nucleotide sequence ID" value="NZ_JACJVO010000031.1"/>
</dbReference>
<evidence type="ECO:0000256" key="5">
    <source>
        <dbReference type="ARBA" id="ARBA00023125"/>
    </source>
</evidence>
<keyword evidence="2 7" id="KW-0597">Phosphoprotein</keyword>
<dbReference type="GO" id="GO:0000156">
    <property type="term" value="F:phosphorelay response regulator activity"/>
    <property type="evidence" value="ECO:0007669"/>
    <property type="project" value="TreeGrafter"/>
</dbReference>
<dbReference type="FunFam" id="1.10.10.10:FF:000018">
    <property type="entry name" value="DNA-binding response regulator ResD"/>
    <property type="match status" value="1"/>
</dbReference>
<dbReference type="GO" id="GO:0032993">
    <property type="term" value="C:protein-DNA complex"/>
    <property type="evidence" value="ECO:0007669"/>
    <property type="project" value="TreeGrafter"/>
</dbReference>
<reference evidence="11 12" key="1">
    <citation type="submission" date="2020-08" db="EMBL/GenBank/DDBJ databases">
        <title>Cohnella phylogeny.</title>
        <authorList>
            <person name="Dunlap C."/>
        </authorList>
    </citation>
    <scope>NUCLEOTIDE SEQUENCE [LARGE SCALE GENOMIC DNA]</scope>
    <source>
        <strain evidence="11 12">CBP 2801</strain>
    </source>
</reference>
<keyword evidence="3" id="KW-0902">Two-component regulatory system</keyword>
<evidence type="ECO:0000256" key="7">
    <source>
        <dbReference type="PROSITE-ProRule" id="PRU00169"/>
    </source>
</evidence>
<dbReference type="EMBL" id="JACJVO010000031">
    <property type="protein sequence ID" value="MBB6733953.1"/>
    <property type="molecule type" value="Genomic_DNA"/>
</dbReference>
<dbReference type="CDD" id="cd17574">
    <property type="entry name" value="REC_OmpR"/>
    <property type="match status" value="1"/>
</dbReference>
<evidence type="ECO:0000256" key="2">
    <source>
        <dbReference type="ARBA" id="ARBA00022553"/>
    </source>
</evidence>
<evidence type="ECO:0000256" key="4">
    <source>
        <dbReference type="ARBA" id="ARBA00023015"/>
    </source>
</evidence>
<dbReference type="AlphaFoldDB" id="A0A7X0SU66"/>
<dbReference type="PROSITE" id="PS51755">
    <property type="entry name" value="OMPR_PHOB"/>
    <property type="match status" value="1"/>
</dbReference>
<dbReference type="Gene3D" id="3.40.50.2300">
    <property type="match status" value="1"/>
</dbReference>
<evidence type="ECO:0000313" key="12">
    <source>
        <dbReference type="Proteomes" id="UP000564644"/>
    </source>
</evidence>
<evidence type="ECO:0000256" key="1">
    <source>
        <dbReference type="ARBA" id="ARBA00004496"/>
    </source>
</evidence>
<dbReference type="InterPro" id="IPR011006">
    <property type="entry name" value="CheY-like_superfamily"/>
</dbReference>
<feature type="modified residue" description="4-aspartylphosphate" evidence="7">
    <location>
        <position position="63"/>
    </location>
</feature>
<dbReference type="InterPro" id="IPR016032">
    <property type="entry name" value="Sig_transdc_resp-reg_C-effctor"/>
</dbReference>
<dbReference type="PANTHER" id="PTHR48111:SF52">
    <property type="entry name" value="TRANSCRIPTIONAL REGULATORY PROTEIN YVRH"/>
    <property type="match status" value="1"/>
</dbReference>
<dbReference type="PANTHER" id="PTHR48111">
    <property type="entry name" value="REGULATOR OF RPOS"/>
    <property type="match status" value="1"/>
</dbReference>
<comment type="caution">
    <text evidence="11">The sequence shown here is derived from an EMBL/GenBank/DDBJ whole genome shotgun (WGS) entry which is preliminary data.</text>
</comment>
<keyword evidence="4" id="KW-0805">Transcription regulation</keyword>
<evidence type="ECO:0000259" key="9">
    <source>
        <dbReference type="PROSITE" id="PS50110"/>
    </source>
</evidence>
<name>A0A7X0SU66_9BACL</name>
<dbReference type="GO" id="GO:0000976">
    <property type="term" value="F:transcription cis-regulatory region binding"/>
    <property type="evidence" value="ECO:0007669"/>
    <property type="project" value="TreeGrafter"/>
</dbReference>
<accession>A0A7X0SU66</accession>
<keyword evidence="5 8" id="KW-0238">DNA-binding</keyword>